<protein>
    <submittedName>
        <fullName evidence="1">Uncharacterized protein</fullName>
    </submittedName>
</protein>
<sequence length="66" mass="7831">MNMNLLIQAENEQERYNFYDSCIDWVQVGNLSLKELVFDLVEIDDEELSNGYLTEFLDYSTPYILI</sequence>
<gene>
    <name evidence="1" type="ORF">NCTC13150_01506</name>
</gene>
<comment type="caution">
    <text evidence="1">The sequence shown here is derived from an EMBL/GenBank/DDBJ whole genome shotgun (WGS) entry which is preliminary data.</text>
</comment>
<organism evidence="1 2">
    <name type="scientific">Urinicoccus massiliensis</name>
    <dbReference type="NCBI Taxonomy" id="1723382"/>
    <lineage>
        <taxon>Bacteria</taxon>
        <taxon>Bacillati</taxon>
        <taxon>Bacillota</taxon>
        <taxon>Tissierellia</taxon>
        <taxon>Tissierellales</taxon>
        <taxon>Peptoniphilaceae</taxon>
        <taxon>Urinicoccus</taxon>
    </lineage>
</organism>
<proteinExistence type="predicted"/>
<evidence type="ECO:0000313" key="2">
    <source>
        <dbReference type="Proteomes" id="UP000377798"/>
    </source>
</evidence>
<dbReference type="RefSeq" id="WP_131749614.1">
    <property type="nucleotide sequence ID" value="NZ_CAACYI010000001.1"/>
</dbReference>
<evidence type="ECO:0000313" key="1">
    <source>
        <dbReference type="EMBL" id="VFB16933.1"/>
    </source>
</evidence>
<dbReference type="Proteomes" id="UP000377798">
    <property type="component" value="Unassembled WGS sequence"/>
</dbReference>
<dbReference type="AlphaFoldDB" id="A0A8H2R1T7"/>
<dbReference type="EMBL" id="CAACYI010000001">
    <property type="protein sequence ID" value="VFB16933.1"/>
    <property type="molecule type" value="Genomic_DNA"/>
</dbReference>
<accession>A0A8H2R1T7</accession>
<reference evidence="1 2" key="1">
    <citation type="submission" date="2019-02" db="EMBL/GenBank/DDBJ databases">
        <authorList>
            <consortium name="Pathogen Informatics"/>
        </authorList>
    </citation>
    <scope>NUCLEOTIDE SEQUENCE [LARGE SCALE GENOMIC DNA]</scope>
    <source>
        <strain evidence="1 2">3012STDY7089603</strain>
    </source>
</reference>
<keyword evidence="2" id="KW-1185">Reference proteome</keyword>
<name>A0A8H2R1T7_9FIRM</name>